<proteinExistence type="predicted"/>
<gene>
    <name evidence="1" type="ORF">MNBD_GAMMA25-1474</name>
</gene>
<name>A0A3B1BI34_9ZZZZ</name>
<protein>
    <submittedName>
        <fullName evidence="1">Uncharacterized protein</fullName>
    </submittedName>
</protein>
<organism evidence="1">
    <name type="scientific">hydrothermal vent metagenome</name>
    <dbReference type="NCBI Taxonomy" id="652676"/>
    <lineage>
        <taxon>unclassified sequences</taxon>
        <taxon>metagenomes</taxon>
        <taxon>ecological metagenomes</taxon>
    </lineage>
</organism>
<dbReference type="AlphaFoldDB" id="A0A3B1BI34"/>
<reference evidence="1" key="1">
    <citation type="submission" date="2018-06" db="EMBL/GenBank/DDBJ databases">
        <authorList>
            <person name="Zhirakovskaya E."/>
        </authorList>
    </citation>
    <scope>NUCLEOTIDE SEQUENCE</scope>
</reference>
<accession>A0A3B1BI34</accession>
<dbReference type="EMBL" id="UOFY01000062">
    <property type="protein sequence ID" value="VAX11078.1"/>
    <property type="molecule type" value="Genomic_DNA"/>
</dbReference>
<evidence type="ECO:0000313" key="1">
    <source>
        <dbReference type="EMBL" id="VAX11078.1"/>
    </source>
</evidence>
<sequence>MEIGVCNSKIHFLYLSWVFDFSGYGIDQNTVINSASLSITARGVDRRTDPVRVENNLFLGNLTPGSSGTTQFDLLGIMILITTHITITTLIPLPD</sequence>